<accession>A0A1W0WMQ5</accession>
<feature type="chain" id="PRO_5010711513" evidence="2">
    <location>
        <begin position="22"/>
        <end position="129"/>
    </location>
</feature>
<feature type="signal peptide" evidence="2">
    <location>
        <begin position="1"/>
        <end position="21"/>
    </location>
</feature>
<gene>
    <name evidence="3" type="ORF">BV898_09339</name>
</gene>
<comment type="caution">
    <text evidence="3">The sequence shown here is derived from an EMBL/GenBank/DDBJ whole genome shotgun (WGS) entry which is preliminary data.</text>
</comment>
<dbReference type="Proteomes" id="UP000192578">
    <property type="component" value="Unassembled WGS sequence"/>
</dbReference>
<keyword evidence="2" id="KW-0732">Signal</keyword>
<proteinExistence type="predicted"/>
<organism evidence="3 4">
    <name type="scientific">Hypsibius exemplaris</name>
    <name type="common">Freshwater tardigrade</name>
    <dbReference type="NCBI Taxonomy" id="2072580"/>
    <lineage>
        <taxon>Eukaryota</taxon>
        <taxon>Metazoa</taxon>
        <taxon>Ecdysozoa</taxon>
        <taxon>Tardigrada</taxon>
        <taxon>Eutardigrada</taxon>
        <taxon>Parachela</taxon>
        <taxon>Hypsibioidea</taxon>
        <taxon>Hypsibiidae</taxon>
        <taxon>Hypsibius</taxon>
    </lineage>
</organism>
<dbReference type="AlphaFoldDB" id="A0A1W0WMQ5"/>
<evidence type="ECO:0000256" key="1">
    <source>
        <dbReference type="SAM" id="Phobius"/>
    </source>
</evidence>
<keyword evidence="4" id="KW-1185">Reference proteome</keyword>
<dbReference type="EMBL" id="MTYJ01000073">
    <property type="protein sequence ID" value="OQV16501.1"/>
    <property type="molecule type" value="Genomic_DNA"/>
</dbReference>
<evidence type="ECO:0000313" key="4">
    <source>
        <dbReference type="Proteomes" id="UP000192578"/>
    </source>
</evidence>
<feature type="transmembrane region" description="Helical" evidence="1">
    <location>
        <begin position="58"/>
        <end position="79"/>
    </location>
</feature>
<evidence type="ECO:0000256" key="2">
    <source>
        <dbReference type="SAM" id="SignalP"/>
    </source>
</evidence>
<keyword evidence="1" id="KW-1133">Transmembrane helix</keyword>
<evidence type="ECO:0000313" key="3">
    <source>
        <dbReference type="EMBL" id="OQV16501.1"/>
    </source>
</evidence>
<protein>
    <submittedName>
        <fullName evidence="3">Uncharacterized protein</fullName>
    </submittedName>
</protein>
<name>A0A1W0WMQ5_HYPEX</name>
<keyword evidence="1" id="KW-0812">Transmembrane</keyword>
<sequence length="129" mass="14145">MSVRIVKIAIVCLLLLTLVRTSLPAFSGAASRGDFTLTTPSHSLAGAILSRLTASRHVFLELFVFIVVVRLASTTGSLLMSNHQRMTAEEEDVIIEEVLDIFGRPQPPSSGEYHSTDPSDFIRQFSHGF</sequence>
<keyword evidence="1" id="KW-0472">Membrane</keyword>
<reference evidence="4" key="1">
    <citation type="submission" date="2017-01" db="EMBL/GenBank/DDBJ databases">
        <title>Comparative genomics of anhydrobiosis in the tardigrade Hypsibius dujardini.</title>
        <authorList>
            <person name="Yoshida Y."/>
            <person name="Koutsovoulos G."/>
            <person name="Laetsch D."/>
            <person name="Stevens L."/>
            <person name="Kumar S."/>
            <person name="Horikawa D."/>
            <person name="Ishino K."/>
            <person name="Komine S."/>
            <person name="Tomita M."/>
            <person name="Blaxter M."/>
            <person name="Arakawa K."/>
        </authorList>
    </citation>
    <scope>NUCLEOTIDE SEQUENCE [LARGE SCALE GENOMIC DNA]</scope>
    <source>
        <strain evidence="4">Z151</strain>
    </source>
</reference>